<evidence type="ECO:0000256" key="3">
    <source>
        <dbReference type="ARBA" id="ARBA00023172"/>
    </source>
</evidence>
<dbReference type="GO" id="GO:0003677">
    <property type="term" value="F:DNA binding"/>
    <property type="evidence" value="ECO:0007669"/>
    <property type="project" value="UniProtKB-UniRule"/>
</dbReference>
<evidence type="ECO:0000259" key="6">
    <source>
        <dbReference type="PROSITE" id="PS51900"/>
    </source>
</evidence>
<dbReference type="InterPro" id="IPR044068">
    <property type="entry name" value="CB"/>
</dbReference>
<accession>A0A149R189</accession>
<keyword evidence="1" id="KW-0229">DNA integration</keyword>
<dbReference type="PROSITE" id="PS51898">
    <property type="entry name" value="TYR_RECOMBINASE"/>
    <property type="match status" value="1"/>
</dbReference>
<reference evidence="7 8" key="1">
    <citation type="submission" date="2015-06" db="EMBL/GenBank/DDBJ databases">
        <title>Improved classification and identification of acetic acid bacteria using matrix-assisted laser desorption/ionization time-of-flight mass spectrometry; Gluconobacter nephelii and Gluconobacter uchimurae are later heterotypic synonyms of Gluconobacter japonicus and Gluconobacter oxydans, respectively.</title>
        <authorList>
            <person name="Li L."/>
            <person name="Cleenwerck I."/>
            <person name="De Vuyst L."/>
            <person name="Vandamme P."/>
        </authorList>
    </citation>
    <scope>NUCLEOTIDE SEQUENCE [LARGE SCALE GENOMIC DNA]</scope>
    <source>
        <strain evidence="7 8">LMG 1625</strain>
    </source>
</reference>
<feature type="domain" description="Core-binding (CB)" evidence="6">
    <location>
        <begin position="1"/>
        <end position="85"/>
    </location>
</feature>
<dbReference type="PANTHER" id="PTHR34605:SF4">
    <property type="entry name" value="DNA ADENINE METHYLTRANSFERASE"/>
    <property type="match status" value="1"/>
</dbReference>
<name>A0A149R189_9PROT</name>
<dbReference type="SUPFAM" id="SSF56349">
    <property type="entry name" value="DNA breaking-rejoining enzymes"/>
    <property type="match status" value="1"/>
</dbReference>
<dbReference type="InterPro" id="IPR002104">
    <property type="entry name" value="Integrase_catalytic"/>
</dbReference>
<dbReference type="Gene3D" id="1.10.150.130">
    <property type="match status" value="1"/>
</dbReference>
<dbReference type="InterPro" id="IPR011010">
    <property type="entry name" value="DNA_brk_join_enz"/>
</dbReference>
<keyword evidence="2 4" id="KW-0238">DNA-binding</keyword>
<dbReference type="EMBL" id="LHZA01000044">
    <property type="protein sequence ID" value="KXV03326.1"/>
    <property type="molecule type" value="Genomic_DNA"/>
</dbReference>
<dbReference type="GO" id="GO:0006310">
    <property type="term" value="P:DNA recombination"/>
    <property type="evidence" value="ECO:0007669"/>
    <property type="project" value="UniProtKB-KW"/>
</dbReference>
<dbReference type="GO" id="GO:0015074">
    <property type="term" value="P:DNA integration"/>
    <property type="evidence" value="ECO:0007669"/>
    <property type="project" value="UniProtKB-KW"/>
</dbReference>
<organism evidence="7 8">
    <name type="scientific">Acetobacter cerevisiae</name>
    <dbReference type="NCBI Taxonomy" id="178900"/>
    <lineage>
        <taxon>Bacteria</taxon>
        <taxon>Pseudomonadati</taxon>
        <taxon>Pseudomonadota</taxon>
        <taxon>Alphaproteobacteria</taxon>
        <taxon>Acetobacterales</taxon>
        <taxon>Acetobacteraceae</taxon>
        <taxon>Acetobacter</taxon>
    </lineage>
</organism>
<sequence>MALWHESLHHAQHYAAAARAPSTRRAYAADWKAFQVWCSERDINALPADPRHVALFLSDEAVRGLAPASIGRRLASIGLAHRQAGFLSPQQSEHGGILLEVLAGIRRSWRKLPSRKVAADADILRDLLRATPGNDLKAIRDRAILGFGMAGAFRRSELASLRMEDITRDPRGVRVRFSMSKTDQEGSGTVIAIPEGQRIRPIALLDAWLRASDIQEGFIFRGVVSNKATVMRISDRGIARVVQRAAKAAGYDPARFGGHSLRAGFVTAAARAGASIFRMKDVSRHKSTDVLATYIREEQIFHHHAGDGFL</sequence>
<comment type="caution">
    <text evidence="7">The sequence shown here is derived from an EMBL/GenBank/DDBJ whole genome shotgun (WGS) entry which is preliminary data.</text>
</comment>
<evidence type="ECO:0000259" key="5">
    <source>
        <dbReference type="PROSITE" id="PS51898"/>
    </source>
</evidence>
<evidence type="ECO:0000256" key="4">
    <source>
        <dbReference type="PROSITE-ProRule" id="PRU01248"/>
    </source>
</evidence>
<dbReference type="Pfam" id="PF02899">
    <property type="entry name" value="Phage_int_SAM_1"/>
    <property type="match status" value="1"/>
</dbReference>
<dbReference type="Proteomes" id="UP000075473">
    <property type="component" value="Unassembled WGS sequence"/>
</dbReference>
<dbReference type="Pfam" id="PF00589">
    <property type="entry name" value="Phage_integrase"/>
    <property type="match status" value="1"/>
</dbReference>
<gene>
    <name evidence="7" type="ORF">AD928_00315</name>
</gene>
<dbReference type="InterPro" id="IPR004107">
    <property type="entry name" value="Integrase_SAM-like_N"/>
</dbReference>
<dbReference type="PANTHER" id="PTHR34605">
    <property type="entry name" value="PHAGE_INTEGRASE DOMAIN-CONTAINING PROTEIN"/>
    <property type="match status" value="1"/>
</dbReference>
<dbReference type="CDD" id="cd00799">
    <property type="entry name" value="INT_Cre_C"/>
    <property type="match status" value="1"/>
</dbReference>
<dbReference type="Gene3D" id="1.10.443.10">
    <property type="entry name" value="Intergrase catalytic core"/>
    <property type="match status" value="1"/>
</dbReference>
<dbReference type="PATRIC" id="fig|178900.5.peg.3002"/>
<keyword evidence="3" id="KW-0233">DNA recombination</keyword>
<evidence type="ECO:0008006" key="9">
    <source>
        <dbReference type="Google" id="ProtNLM"/>
    </source>
</evidence>
<evidence type="ECO:0000313" key="8">
    <source>
        <dbReference type="Proteomes" id="UP000075473"/>
    </source>
</evidence>
<dbReference type="InterPro" id="IPR052925">
    <property type="entry name" value="Phage_Integrase-like_Recomb"/>
</dbReference>
<evidence type="ECO:0000256" key="1">
    <source>
        <dbReference type="ARBA" id="ARBA00022908"/>
    </source>
</evidence>
<dbReference type="SUPFAM" id="SSF47823">
    <property type="entry name" value="lambda integrase-like, N-terminal domain"/>
    <property type="match status" value="1"/>
</dbReference>
<dbReference type="AlphaFoldDB" id="A0A149R189"/>
<evidence type="ECO:0000256" key="2">
    <source>
        <dbReference type="ARBA" id="ARBA00023125"/>
    </source>
</evidence>
<dbReference type="PROSITE" id="PS51900">
    <property type="entry name" value="CB"/>
    <property type="match status" value="1"/>
</dbReference>
<dbReference type="InterPro" id="IPR013762">
    <property type="entry name" value="Integrase-like_cat_sf"/>
</dbReference>
<dbReference type="InterPro" id="IPR010998">
    <property type="entry name" value="Integrase_recombinase_N"/>
</dbReference>
<feature type="domain" description="Tyr recombinase" evidence="5">
    <location>
        <begin position="111"/>
        <end position="310"/>
    </location>
</feature>
<protein>
    <recommendedName>
        <fullName evidence="9">Integrase</fullName>
    </recommendedName>
</protein>
<evidence type="ECO:0000313" key="7">
    <source>
        <dbReference type="EMBL" id="KXV03326.1"/>
    </source>
</evidence>
<proteinExistence type="predicted"/>